<keyword evidence="8" id="KW-0472">Membrane</keyword>
<evidence type="ECO:0000256" key="5">
    <source>
        <dbReference type="ARBA" id="ARBA00038253"/>
    </source>
</evidence>
<reference evidence="9 11" key="1">
    <citation type="journal article" date="2019" name="Nat. Med.">
        <title>A library of human gut bacterial isolates paired with longitudinal multiomics data enables mechanistic microbiome research.</title>
        <authorList>
            <person name="Poyet M."/>
            <person name="Groussin M."/>
            <person name="Gibbons S.M."/>
            <person name="Avila-Pacheco J."/>
            <person name="Jiang X."/>
            <person name="Kearney S.M."/>
            <person name="Perrotta A.R."/>
            <person name="Berdy B."/>
            <person name="Zhao S."/>
            <person name="Lieberman T.D."/>
            <person name="Swanson P.K."/>
            <person name="Smith M."/>
            <person name="Roesemann S."/>
            <person name="Alexander J.E."/>
            <person name="Rich S.A."/>
            <person name="Livny J."/>
            <person name="Vlamakis H."/>
            <person name="Clish C."/>
            <person name="Bullock K."/>
            <person name="Deik A."/>
            <person name="Scott J."/>
            <person name="Pierce K.A."/>
            <person name="Xavier R.J."/>
            <person name="Alm E.J."/>
        </authorList>
    </citation>
    <scope>NUCLEOTIDE SEQUENCE [LARGE SCALE GENOMIC DNA]</scope>
    <source>
        <strain evidence="9 11">BIOML-A165</strain>
    </source>
</reference>
<dbReference type="EMBL" id="JAGZEE010000049">
    <property type="protein sequence ID" value="MBS5413328.1"/>
    <property type="molecule type" value="Genomic_DNA"/>
</dbReference>
<evidence type="ECO:0000313" key="11">
    <source>
        <dbReference type="Proteomes" id="UP000460317"/>
    </source>
</evidence>
<dbReference type="RefSeq" id="WP_072067107.1">
    <property type="nucleotide sequence ID" value="NZ_CAXSTA010000002.1"/>
</dbReference>
<evidence type="ECO:0000256" key="2">
    <source>
        <dbReference type="ARBA" id="ARBA00022490"/>
    </source>
</evidence>
<reference evidence="10" key="2">
    <citation type="submission" date="2021-02" db="EMBL/GenBank/DDBJ databases">
        <title>Infant gut strain persistence is associated with maternal origin, phylogeny, and functional potential including surface adhesion and iron acquisition.</title>
        <authorList>
            <person name="Lou Y.C."/>
        </authorList>
    </citation>
    <scope>NUCLEOTIDE SEQUENCE</scope>
    <source>
        <strain evidence="10">L3_082_243G1_dasL3_082_243G1_maxbin2.maxbin.015s ta_sub</strain>
    </source>
</reference>
<dbReference type="PANTHER" id="PTHR46630">
    <property type="entry name" value="TETRATRICOPEPTIDE REPEAT PROTEIN 29"/>
    <property type="match status" value="1"/>
</dbReference>
<dbReference type="InterPro" id="IPR051476">
    <property type="entry name" value="Bac_ResReg_Asp_Phosphatase"/>
</dbReference>
<dbReference type="Proteomes" id="UP000460317">
    <property type="component" value="Unassembled WGS sequence"/>
</dbReference>
<dbReference type="InterPro" id="IPR019734">
    <property type="entry name" value="TPR_rpt"/>
</dbReference>
<dbReference type="GO" id="GO:0005737">
    <property type="term" value="C:cytoplasm"/>
    <property type="evidence" value="ECO:0007669"/>
    <property type="project" value="UniProtKB-SubCell"/>
</dbReference>
<gene>
    <name evidence="9" type="ORF">GAN93_07385</name>
    <name evidence="10" type="ORF">KHY35_21890</name>
</gene>
<evidence type="ECO:0000313" key="12">
    <source>
        <dbReference type="Proteomes" id="UP000782901"/>
    </source>
</evidence>
<dbReference type="PANTHER" id="PTHR46630:SF1">
    <property type="entry name" value="TETRATRICOPEPTIDE REPEAT PROTEIN 29"/>
    <property type="match status" value="1"/>
</dbReference>
<dbReference type="SUPFAM" id="SSF48452">
    <property type="entry name" value="TPR-like"/>
    <property type="match status" value="1"/>
</dbReference>
<dbReference type="SMART" id="SM00028">
    <property type="entry name" value="TPR"/>
    <property type="match status" value="5"/>
</dbReference>
<dbReference type="AlphaFoldDB" id="A0A139JWI4"/>
<sequence length="574" mass="66510">MIKILIYIFSLLLLAFVALIVFCNTKEEKNTFLVKVDSLMVNNPDSALLLLKGQNMDNAEVAEKAKYALLLTQAEDKNYILHTSDSLINIAVCYYDSIQDTDLSAKSHYYLGRVYQDLQNEAAAVREFLVSLPFAEKSGNKDLLCLLYGNLGQIYYQQDMLNKADSLFVLSSDIAVQKNDSFNLSMALIARGNIRLQSKKYSAAMDYFERALVIAENIHNENAQRIVYNSIAAFYASIDSPQESFEYTKKGLVCAEDSLSSARLFLLQGNAFANLEKYDSAAFYVLKGMNTNDLYTKAAGYLLLTDIKEREGDVNKALYFQNYYIRCLDSLKLKGANTQTAILKGNRWIYWGKYHKLLNDYRYCTYGLLICVCLLIIYWINRRYRYCDKIRMLTNKKDALEREVELLSVMQDNLRKKEQEMKLLQEFAGNIEQDKARLYILTNQVLLLKKDNREYFLKLLGNSKSYKTLLLLLQKKKNNQRCKDVFLEKDWESLLQDINYFSNGFVDKLKAQASLLTNQDIRFCCLFKIELSYLEIALVFDRTLDAMYKRRNSILLKLPDIYNTHSLEDYLNSL</sequence>
<feature type="coiled-coil region" evidence="7">
    <location>
        <begin position="390"/>
        <end position="434"/>
    </location>
</feature>
<feature type="transmembrane region" description="Helical" evidence="8">
    <location>
        <begin position="363"/>
        <end position="381"/>
    </location>
</feature>
<dbReference type="Proteomes" id="UP000782901">
    <property type="component" value="Unassembled WGS sequence"/>
</dbReference>
<dbReference type="PROSITE" id="PS50005">
    <property type="entry name" value="TPR"/>
    <property type="match status" value="1"/>
</dbReference>
<comment type="subcellular location">
    <subcellularLocation>
        <location evidence="1">Cytoplasm</location>
    </subcellularLocation>
</comment>
<proteinExistence type="inferred from homology"/>
<dbReference type="Gene3D" id="1.25.40.10">
    <property type="entry name" value="Tetratricopeptide repeat domain"/>
    <property type="match status" value="2"/>
</dbReference>
<keyword evidence="7" id="KW-0175">Coiled coil</keyword>
<keyword evidence="4 6" id="KW-0802">TPR repeat</keyword>
<dbReference type="EMBL" id="WCSB01000005">
    <property type="protein sequence ID" value="KAB4453547.1"/>
    <property type="molecule type" value="Genomic_DNA"/>
</dbReference>
<keyword evidence="8" id="KW-0812">Transmembrane</keyword>
<organism evidence="10 12">
    <name type="scientific">Bacteroides thetaiotaomicron</name>
    <dbReference type="NCBI Taxonomy" id="818"/>
    <lineage>
        <taxon>Bacteria</taxon>
        <taxon>Pseudomonadati</taxon>
        <taxon>Bacteroidota</taxon>
        <taxon>Bacteroidia</taxon>
        <taxon>Bacteroidales</taxon>
        <taxon>Bacteroidaceae</taxon>
        <taxon>Bacteroides</taxon>
    </lineage>
</organism>
<keyword evidence="3" id="KW-0677">Repeat</keyword>
<evidence type="ECO:0000256" key="8">
    <source>
        <dbReference type="SAM" id="Phobius"/>
    </source>
</evidence>
<evidence type="ECO:0000256" key="3">
    <source>
        <dbReference type="ARBA" id="ARBA00022737"/>
    </source>
</evidence>
<protein>
    <submittedName>
        <fullName evidence="10">Tetratricopeptide repeat protein</fullName>
    </submittedName>
</protein>
<evidence type="ECO:0000313" key="9">
    <source>
        <dbReference type="EMBL" id="KAB4453547.1"/>
    </source>
</evidence>
<dbReference type="InterPro" id="IPR011990">
    <property type="entry name" value="TPR-like_helical_dom_sf"/>
</dbReference>
<evidence type="ECO:0000256" key="6">
    <source>
        <dbReference type="PROSITE-ProRule" id="PRU00339"/>
    </source>
</evidence>
<evidence type="ECO:0000313" key="10">
    <source>
        <dbReference type="EMBL" id="MBS5413328.1"/>
    </source>
</evidence>
<evidence type="ECO:0000256" key="1">
    <source>
        <dbReference type="ARBA" id="ARBA00004496"/>
    </source>
</evidence>
<evidence type="ECO:0000256" key="7">
    <source>
        <dbReference type="SAM" id="Coils"/>
    </source>
</evidence>
<comment type="caution">
    <text evidence="10">The sequence shown here is derived from an EMBL/GenBank/DDBJ whole genome shotgun (WGS) entry which is preliminary data.</text>
</comment>
<accession>A0A139JWI4</accession>
<feature type="repeat" description="TPR" evidence="6">
    <location>
        <begin position="185"/>
        <end position="218"/>
    </location>
</feature>
<keyword evidence="2" id="KW-0963">Cytoplasm</keyword>
<name>A0A139JWI4_BACT4</name>
<keyword evidence="8" id="KW-1133">Transmembrane helix</keyword>
<comment type="similarity">
    <text evidence="5">Belongs to the Rap family.</text>
</comment>
<evidence type="ECO:0000256" key="4">
    <source>
        <dbReference type="ARBA" id="ARBA00022803"/>
    </source>
</evidence>